<keyword evidence="2" id="KW-1185">Reference proteome</keyword>
<comment type="caution">
    <text evidence="1">The sequence shown here is derived from an EMBL/GenBank/DDBJ whole genome shotgun (WGS) entry which is preliminary data.</text>
</comment>
<evidence type="ECO:0000313" key="2">
    <source>
        <dbReference type="Proteomes" id="UP000199588"/>
    </source>
</evidence>
<gene>
    <name evidence="1" type="ORF">SAMN02910354_01943</name>
</gene>
<evidence type="ECO:0000313" key="1">
    <source>
        <dbReference type="EMBL" id="SCY23353.1"/>
    </source>
</evidence>
<reference evidence="1 2" key="1">
    <citation type="submission" date="2016-10" db="EMBL/GenBank/DDBJ databases">
        <authorList>
            <person name="Varghese N."/>
            <person name="Submissions S."/>
        </authorList>
    </citation>
    <scope>NUCLEOTIDE SEQUENCE [LARGE SCALE GENOMIC DNA]</scope>
    <source>
        <strain evidence="1 2">DSM 22022</strain>
    </source>
</reference>
<proteinExistence type="predicted"/>
<dbReference type="EMBL" id="FMUQ01000018">
    <property type="protein sequence ID" value="SCY23353.1"/>
    <property type="molecule type" value="Genomic_DNA"/>
</dbReference>
<sequence length="163" mass="18203">MVCLVDIVSRYTQTFLWLQQYDEGLLAEPKVQTGGTLPTYTEAKQALQSLKIQLMERGEASGLFGRERDDGLSAILGNLDQTVFGEPAYPSIEKSKPRICSISWSKTTRFQTAINAAVLSCLWISYTATVDYSMMTVFPSLMTQGLLHSLCLLQNLIQNKKEP</sequence>
<dbReference type="Proteomes" id="UP000199588">
    <property type="component" value="Unassembled WGS sequence"/>
</dbReference>
<organism evidence="1 2">
    <name type="scientific">Basfia succiniciproducens</name>
    <dbReference type="NCBI Taxonomy" id="653940"/>
    <lineage>
        <taxon>Bacteria</taxon>
        <taxon>Pseudomonadati</taxon>
        <taxon>Pseudomonadota</taxon>
        <taxon>Gammaproteobacteria</taxon>
        <taxon>Pasteurellales</taxon>
        <taxon>Pasteurellaceae</taxon>
        <taxon>Basfia</taxon>
    </lineage>
</organism>
<protein>
    <submittedName>
        <fullName evidence="1">Uncharacterized protein</fullName>
    </submittedName>
</protein>
<accession>A0A1G5E8L1</accession>
<name>A0A1G5E8L1_9PAST</name>